<accession>A0AAD1UMC3</accession>
<dbReference type="EMBL" id="CAMPGE010010653">
    <property type="protein sequence ID" value="CAI2369502.1"/>
    <property type="molecule type" value="Genomic_DNA"/>
</dbReference>
<evidence type="ECO:0000313" key="1">
    <source>
        <dbReference type="EMBL" id="CAI2369502.1"/>
    </source>
</evidence>
<sequence>MIYFLLSMKEPDMLCGENNSNEEFISLQSVNLLNLTRVYQRISEQEIISKKVIG</sequence>
<proteinExistence type="predicted"/>
<reference evidence="1" key="1">
    <citation type="submission" date="2023-07" db="EMBL/GenBank/DDBJ databases">
        <authorList>
            <consortium name="AG Swart"/>
            <person name="Singh M."/>
            <person name="Singh A."/>
            <person name="Seah K."/>
            <person name="Emmerich C."/>
        </authorList>
    </citation>
    <scope>NUCLEOTIDE SEQUENCE</scope>
    <source>
        <strain evidence="1">DP1</strain>
    </source>
</reference>
<organism evidence="1 2">
    <name type="scientific">Euplotes crassus</name>
    <dbReference type="NCBI Taxonomy" id="5936"/>
    <lineage>
        <taxon>Eukaryota</taxon>
        <taxon>Sar</taxon>
        <taxon>Alveolata</taxon>
        <taxon>Ciliophora</taxon>
        <taxon>Intramacronucleata</taxon>
        <taxon>Spirotrichea</taxon>
        <taxon>Hypotrichia</taxon>
        <taxon>Euplotida</taxon>
        <taxon>Euplotidae</taxon>
        <taxon>Moneuplotes</taxon>
    </lineage>
</organism>
<name>A0AAD1UMC3_EUPCR</name>
<keyword evidence="2" id="KW-1185">Reference proteome</keyword>
<evidence type="ECO:0000313" key="2">
    <source>
        <dbReference type="Proteomes" id="UP001295684"/>
    </source>
</evidence>
<dbReference type="Proteomes" id="UP001295684">
    <property type="component" value="Unassembled WGS sequence"/>
</dbReference>
<protein>
    <submittedName>
        <fullName evidence="1">Uncharacterized protein</fullName>
    </submittedName>
</protein>
<dbReference type="AlphaFoldDB" id="A0AAD1UMC3"/>
<gene>
    <name evidence="1" type="ORF">ECRASSUSDP1_LOCUS10803</name>
</gene>
<comment type="caution">
    <text evidence="1">The sequence shown here is derived from an EMBL/GenBank/DDBJ whole genome shotgun (WGS) entry which is preliminary data.</text>
</comment>